<dbReference type="RefSeq" id="XP_018713039.1">
    <property type="nucleotide sequence ID" value="XM_018854606.1"/>
</dbReference>
<dbReference type="GeneID" id="30027582"/>
<dbReference type="AlphaFoldDB" id="A0A1A0HF81"/>
<comment type="caution">
    <text evidence="1">The sequence shown here is derived from an EMBL/GenBank/DDBJ whole genome shotgun (WGS) entry which is preliminary data.</text>
</comment>
<dbReference type="Proteomes" id="UP000092555">
    <property type="component" value="Unassembled WGS sequence"/>
</dbReference>
<sequence length="150" mass="17618">MMVEADLRFRPTRLDYYLKHKSDHQKQALRIHKCSGAELKGIDKLECLVPSFLGLAIWYRCAHQSLTQPNNVSIKAYTLSKTRCKLLLRCEAKLFWCEKIGSVRIWPWSSGKHTGNKRLTFTQLSRKGPETPDSWLERFFLKPQPAFMYR</sequence>
<evidence type="ECO:0000313" key="2">
    <source>
        <dbReference type="Proteomes" id="UP000092555"/>
    </source>
</evidence>
<protein>
    <submittedName>
        <fullName evidence="1">Uncharacterized protein</fullName>
    </submittedName>
</protein>
<organism evidence="1 2">
    <name type="scientific">Metschnikowia bicuspidata var. bicuspidata NRRL YB-4993</name>
    <dbReference type="NCBI Taxonomy" id="869754"/>
    <lineage>
        <taxon>Eukaryota</taxon>
        <taxon>Fungi</taxon>
        <taxon>Dikarya</taxon>
        <taxon>Ascomycota</taxon>
        <taxon>Saccharomycotina</taxon>
        <taxon>Pichiomycetes</taxon>
        <taxon>Metschnikowiaceae</taxon>
        <taxon>Metschnikowia</taxon>
    </lineage>
</organism>
<keyword evidence="2" id="KW-1185">Reference proteome</keyword>
<proteinExistence type="predicted"/>
<evidence type="ECO:0000313" key="1">
    <source>
        <dbReference type="EMBL" id="OBA22543.1"/>
    </source>
</evidence>
<dbReference type="EMBL" id="LXTC01000002">
    <property type="protein sequence ID" value="OBA22543.1"/>
    <property type="molecule type" value="Genomic_DNA"/>
</dbReference>
<gene>
    <name evidence="1" type="ORF">METBIDRAFT_155380</name>
</gene>
<reference evidence="1 2" key="1">
    <citation type="submission" date="2016-05" db="EMBL/GenBank/DDBJ databases">
        <title>Comparative genomics of biotechnologically important yeasts.</title>
        <authorList>
            <consortium name="DOE Joint Genome Institute"/>
            <person name="Riley R."/>
            <person name="Haridas S."/>
            <person name="Wolfe K.H."/>
            <person name="Lopes M.R."/>
            <person name="Hittinger C.T."/>
            <person name="Goker M."/>
            <person name="Salamov A."/>
            <person name="Wisecaver J."/>
            <person name="Long T.M."/>
            <person name="Aerts A.L."/>
            <person name="Barry K."/>
            <person name="Choi C."/>
            <person name="Clum A."/>
            <person name="Coughlan A.Y."/>
            <person name="Deshpande S."/>
            <person name="Douglass A.P."/>
            <person name="Hanson S.J."/>
            <person name="Klenk H.-P."/>
            <person name="LaButti K."/>
            <person name="Lapidus A."/>
            <person name="Lindquist E."/>
            <person name="Lipzen A."/>
            <person name="Meier-kolthoff J.P."/>
            <person name="Ohm R.A."/>
            <person name="Otillar R.P."/>
            <person name="Pangilinan J."/>
            <person name="Peng Y."/>
            <person name="Rokas A."/>
            <person name="Rosa C.A."/>
            <person name="Scheuner C."/>
            <person name="Sibirny A.A."/>
            <person name="Slot J.C."/>
            <person name="Stielow J.B."/>
            <person name="Sun H."/>
            <person name="Kurtzman C.P."/>
            <person name="Blackwell M."/>
            <person name="Grigoriev I.V."/>
            <person name="Jeffries T.W."/>
        </authorList>
    </citation>
    <scope>NUCLEOTIDE SEQUENCE [LARGE SCALE GENOMIC DNA]</scope>
    <source>
        <strain evidence="1 2">NRRL YB-4993</strain>
    </source>
</reference>
<accession>A0A1A0HF81</accession>
<name>A0A1A0HF81_9ASCO</name>